<dbReference type="PANTHER" id="PTHR46889">
    <property type="entry name" value="TRANSPOSASE INSF FOR INSERTION SEQUENCE IS3B-RELATED"/>
    <property type="match status" value="1"/>
</dbReference>
<dbReference type="InterPro" id="IPR001584">
    <property type="entry name" value="Integrase_cat-core"/>
</dbReference>
<proteinExistence type="predicted"/>
<evidence type="ECO:0000259" key="2">
    <source>
        <dbReference type="PROSITE" id="PS50994"/>
    </source>
</evidence>
<dbReference type="SUPFAM" id="SSF46689">
    <property type="entry name" value="Homeodomain-like"/>
    <property type="match status" value="1"/>
</dbReference>
<dbReference type="EMBL" id="JH719942">
    <property type="protein sequence ID" value="EJF53574.1"/>
    <property type="molecule type" value="Genomic_DNA"/>
</dbReference>
<dbReference type="PROSITE" id="PS50994">
    <property type="entry name" value="INTEGRASE"/>
    <property type="match status" value="1"/>
</dbReference>
<feature type="domain" description="Integrase catalytic" evidence="2">
    <location>
        <begin position="249"/>
        <end position="412"/>
    </location>
</feature>
<dbReference type="HOGENOM" id="CLU_139800_0_0_10"/>
<evidence type="ECO:0000313" key="3">
    <source>
        <dbReference type="EMBL" id="EJF53574.1"/>
    </source>
</evidence>
<dbReference type="InterPro" id="IPR048020">
    <property type="entry name" value="Transpos_IS3"/>
</dbReference>
<dbReference type="InterPro" id="IPR036388">
    <property type="entry name" value="WH-like_DNA-bd_sf"/>
</dbReference>
<gene>
    <name evidence="3" type="ORF">SapgrDRAFT_1882</name>
    <name evidence="4" type="ORF">SapgrDRAFT_2079</name>
</gene>
<dbReference type="InterPro" id="IPR009057">
    <property type="entry name" value="Homeodomain-like_sf"/>
</dbReference>
<dbReference type="Proteomes" id="UP000005113">
    <property type="component" value="Unassembled WGS sequence"/>
</dbReference>
<dbReference type="InterPro" id="IPR036397">
    <property type="entry name" value="RNaseH_sf"/>
</dbReference>
<sequence>MENKEGQYVKRTQKDYTLAFKLQVVSEVENGEIGLKAAQRKYGIQGDRTIRTWIEKHGQYDKSYKLRSMKKSPEQELMALRQQLKLLEKKNRRLEKELNQADKKALFFDMMIDIAEEEFEIPIRKKSLPEQLINSKKKKKISLSSLCRLVGINRQKYYRSKAKVRSNQGLAEKVVALVQEVRNKMPRLGGRKLYHLLQAELKALGVGRDKFFTILRANNLLVRPRKNYHTTTNSFHHYRKHKNKIADLKIYRPEQVWVSDITYIGTRENPMYLALVTDAYSKQIMGYDVSNSLSSIGSIRALKQAAKRRQYPNEELIHHSDRGIQYCSNDYQQLLKKLGISCSMTESYDPYANAVAERINGILKQEFIADFFHLGLDAMKKIVAQSIDIYNQARPHWSCQFMPPAEMHQQQELEYKSYKKKTTLAQDHLKPELLN</sequence>
<evidence type="ECO:0000256" key="1">
    <source>
        <dbReference type="SAM" id="Coils"/>
    </source>
</evidence>
<keyword evidence="1" id="KW-0175">Coiled coil</keyword>
<reference evidence="4" key="2">
    <citation type="submission" date="2012-02" db="EMBL/GenBank/DDBJ databases">
        <title>Improved High-Quality Draft genome of Saprospira grandis DSM 2844.</title>
        <authorList>
            <consortium name="US DOE Joint Genome Institute (JGI-PGF)"/>
            <person name="Lucas S."/>
            <person name="Copeland A."/>
            <person name="Lapidus A."/>
            <person name="Bruce D."/>
            <person name="Goodwin L."/>
            <person name="Pitluck S."/>
            <person name="Peters L."/>
            <person name="Chertkov O."/>
            <person name="Kyrpides N."/>
            <person name="Mavromatis K."/>
            <person name="Detter J.C."/>
            <person name="Han C."/>
            <person name="Land M."/>
            <person name="Hauser L."/>
            <person name="Markowitz V."/>
            <person name="Cheng J.-F."/>
            <person name="Hugenholtz P."/>
            <person name="Woyke T."/>
            <person name="Wu D."/>
            <person name="Spring S."/>
            <person name="Brambilla E."/>
            <person name="Klenk H.-P."/>
            <person name="Eisen J.A."/>
        </authorList>
    </citation>
    <scope>NUCLEOTIDE SEQUENCE</scope>
    <source>
        <strain evidence="4">DSM 2844</strain>
    </source>
</reference>
<protein>
    <submittedName>
        <fullName evidence="4">Transposase</fullName>
    </submittedName>
</protein>
<dbReference type="GO" id="GO:0003676">
    <property type="term" value="F:nucleic acid binding"/>
    <property type="evidence" value="ECO:0007669"/>
    <property type="project" value="InterPro"/>
</dbReference>
<dbReference type="Pfam" id="PF00665">
    <property type="entry name" value="rve"/>
    <property type="match status" value="1"/>
</dbReference>
<dbReference type="InterPro" id="IPR012337">
    <property type="entry name" value="RNaseH-like_sf"/>
</dbReference>
<evidence type="ECO:0000313" key="5">
    <source>
        <dbReference type="Proteomes" id="UP000005113"/>
    </source>
</evidence>
<feature type="coiled-coil region" evidence="1">
    <location>
        <begin position="70"/>
        <end position="104"/>
    </location>
</feature>
<dbReference type="Gene3D" id="3.30.420.10">
    <property type="entry name" value="Ribonuclease H-like superfamily/Ribonuclease H"/>
    <property type="match status" value="1"/>
</dbReference>
<evidence type="ECO:0000313" key="4">
    <source>
        <dbReference type="EMBL" id="EJF53765.1"/>
    </source>
</evidence>
<dbReference type="AlphaFoldDB" id="J1I4V3"/>
<dbReference type="SUPFAM" id="SSF53098">
    <property type="entry name" value="Ribonuclease H-like"/>
    <property type="match status" value="1"/>
</dbReference>
<dbReference type="NCBIfam" id="NF033516">
    <property type="entry name" value="transpos_IS3"/>
    <property type="match status" value="1"/>
</dbReference>
<accession>J1I4V3</accession>
<dbReference type="PANTHER" id="PTHR46889:SF5">
    <property type="entry name" value="INTEGRASE PROTEIN"/>
    <property type="match status" value="1"/>
</dbReference>
<name>J1I4V3_9BACT</name>
<dbReference type="EMBL" id="JH719942">
    <property type="protein sequence ID" value="EJF53765.1"/>
    <property type="molecule type" value="Genomic_DNA"/>
</dbReference>
<dbReference type="Gene3D" id="1.10.10.10">
    <property type="entry name" value="Winged helix-like DNA-binding domain superfamily/Winged helix DNA-binding domain"/>
    <property type="match status" value="1"/>
</dbReference>
<dbReference type="GO" id="GO:0015074">
    <property type="term" value="P:DNA integration"/>
    <property type="evidence" value="ECO:0007669"/>
    <property type="project" value="InterPro"/>
</dbReference>
<dbReference type="InterPro" id="IPR050900">
    <property type="entry name" value="Transposase_IS3/IS150/IS904"/>
</dbReference>
<reference evidence="5" key="1">
    <citation type="journal article" date="2012" name="Stand. Genomic Sci.">
        <title>Permanent draft genome sequence of the gliding predator Saprospira grandis strain Sa g1 (= HR1).</title>
        <authorList>
            <person name="Mavromatis K."/>
            <person name="Chertkov O."/>
            <person name="Lapidus A."/>
            <person name="Nolan M."/>
            <person name="Lucas S."/>
            <person name="Tice H."/>
            <person name="Del Rio T.G."/>
            <person name="Cheng J.F."/>
            <person name="Han C."/>
            <person name="Tapia R."/>
            <person name="Bruce D."/>
            <person name="Goodwin L.A."/>
            <person name="Pitluck S."/>
            <person name="Huntemann M."/>
            <person name="Liolios K."/>
            <person name="Pagani I."/>
            <person name="Ivanova N."/>
            <person name="Mikhailova N."/>
            <person name="Pati A."/>
            <person name="Chen A."/>
            <person name="Palaniappan K."/>
            <person name="Land M."/>
            <person name="Brambilla E.M."/>
            <person name="Rohde M."/>
            <person name="Spring S."/>
            <person name="Goker M."/>
            <person name="Detter J.C."/>
            <person name="Bristow J."/>
            <person name="Eisen J.A."/>
            <person name="Markowitz V."/>
            <person name="Hugenholtz P."/>
            <person name="Kyrpides N.C."/>
            <person name="Klenk H.P."/>
            <person name="Woyke T."/>
        </authorList>
    </citation>
    <scope>NUCLEOTIDE SEQUENCE [LARGE SCALE GENOMIC DNA]</scope>
    <source>
        <strain evidence="5">DSM 2844</strain>
    </source>
</reference>
<organism evidence="4 5">
    <name type="scientific">Saprospira grandis DSM 2844</name>
    <dbReference type="NCBI Taxonomy" id="694433"/>
    <lineage>
        <taxon>Bacteria</taxon>
        <taxon>Pseudomonadati</taxon>
        <taxon>Bacteroidota</taxon>
        <taxon>Saprospiria</taxon>
        <taxon>Saprospirales</taxon>
        <taxon>Saprospiraceae</taxon>
        <taxon>Saprospira</taxon>
    </lineage>
</organism>